<evidence type="ECO:0000256" key="2">
    <source>
        <dbReference type="ARBA" id="ARBA00003015"/>
    </source>
</evidence>
<keyword evidence="5" id="KW-0808">Transferase</keyword>
<comment type="caution">
    <text evidence="8">The sequence shown here is derived from an EMBL/GenBank/DDBJ whole genome shotgun (WGS) entry which is preliminary data.</text>
</comment>
<evidence type="ECO:0000256" key="3">
    <source>
        <dbReference type="ARBA" id="ARBA00011977"/>
    </source>
</evidence>
<dbReference type="PANTHER" id="PTHR23417">
    <property type="entry name" value="3-DEOXY-D-MANNO-OCTULOSONIC-ACID TRANSFERASE/TRNA GUANINE-N 7 - -METHYLTRANSFERASE"/>
    <property type="match status" value="1"/>
</dbReference>
<dbReference type="EMBL" id="JBHUHT010000012">
    <property type="protein sequence ID" value="MFD2096394.1"/>
    <property type="molecule type" value="Genomic_DNA"/>
</dbReference>
<accession>A0ABW4XQT4</accession>
<protein>
    <recommendedName>
        <fullName evidence="3">tRNA (guanine(46)-N(7))-methyltransferase</fullName>
        <ecNumber evidence="3">2.1.1.33</ecNumber>
    </recommendedName>
</protein>
<proteinExistence type="predicted"/>
<dbReference type="CDD" id="cd02440">
    <property type="entry name" value="AdoMet_MTases"/>
    <property type="match status" value="1"/>
</dbReference>
<keyword evidence="7" id="KW-0819">tRNA processing</keyword>
<gene>
    <name evidence="8" type="ORF">ACFSJ3_10400</name>
</gene>
<keyword evidence="9" id="KW-1185">Reference proteome</keyword>
<name>A0ABW4XQT4_9GAMM</name>
<dbReference type="Proteomes" id="UP001597380">
    <property type="component" value="Unassembled WGS sequence"/>
</dbReference>
<evidence type="ECO:0000256" key="7">
    <source>
        <dbReference type="ARBA" id="ARBA00022694"/>
    </source>
</evidence>
<dbReference type="EC" id="2.1.1.33" evidence="3"/>
<keyword evidence="4" id="KW-0489">Methyltransferase</keyword>
<dbReference type="RefSeq" id="WP_345339221.1">
    <property type="nucleotide sequence ID" value="NZ_BAABLI010000008.1"/>
</dbReference>
<dbReference type="PANTHER" id="PTHR23417:SF14">
    <property type="entry name" value="PENTACOTRIPEPTIDE-REPEAT REGION OF PRORP DOMAIN-CONTAINING PROTEIN"/>
    <property type="match status" value="1"/>
</dbReference>
<keyword evidence="6" id="KW-0949">S-adenosyl-L-methionine</keyword>
<evidence type="ECO:0000313" key="9">
    <source>
        <dbReference type="Proteomes" id="UP001597380"/>
    </source>
</evidence>
<reference evidence="9" key="1">
    <citation type="journal article" date="2019" name="Int. J. Syst. Evol. Microbiol.">
        <title>The Global Catalogue of Microorganisms (GCM) 10K type strain sequencing project: providing services to taxonomists for standard genome sequencing and annotation.</title>
        <authorList>
            <consortium name="The Broad Institute Genomics Platform"/>
            <consortium name="The Broad Institute Genome Sequencing Center for Infectious Disease"/>
            <person name="Wu L."/>
            <person name="Ma J."/>
        </authorList>
    </citation>
    <scope>NUCLEOTIDE SEQUENCE [LARGE SCALE GENOMIC DNA]</scope>
    <source>
        <strain evidence="9">CGMCC 1.10992</strain>
    </source>
</reference>
<organism evidence="8 9">
    <name type="scientific">Corallincola platygyrae</name>
    <dbReference type="NCBI Taxonomy" id="1193278"/>
    <lineage>
        <taxon>Bacteria</taxon>
        <taxon>Pseudomonadati</taxon>
        <taxon>Pseudomonadota</taxon>
        <taxon>Gammaproteobacteria</taxon>
        <taxon>Alteromonadales</taxon>
        <taxon>Psychromonadaceae</taxon>
        <taxon>Corallincola</taxon>
    </lineage>
</organism>
<dbReference type="PROSITE" id="PS51625">
    <property type="entry name" value="SAM_MT_TRMB"/>
    <property type="match status" value="1"/>
</dbReference>
<evidence type="ECO:0000256" key="5">
    <source>
        <dbReference type="ARBA" id="ARBA00022679"/>
    </source>
</evidence>
<evidence type="ECO:0000256" key="6">
    <source>
        <dbReference type="ARBA" id="ARBA00022691"/>
    </source>
</evidence>
<evidence type="ECO:0000313" key="8">
    <source>
        <dbReference type="EMBL" id="MFD2096394.1"/>
    </source>
</evidence>
<comment type="catalytic activity">
    <reaction evidence="1">
        <text>guanosine(46) in tRNA + S-adenosyl-L-methionine = N(7)-methylguanosine(46) in tRNA + S-adenosyl-L-homocysteine</text>
        <dbReference type="Rhea" id="RHEA:42708"/>
        <dbReference type="Rhea" id="RHEA-COMP:10188"/>
        <dbReference type="Rhea" id="RHEA-COMP:10189"/>
        <dbReference type="ChEBI" id="CHEBI:57856"/>
        <dbReference type="ChEBI" id="CHEBI:59789"/>
        <dbReference type="ChEBI" id="CHEBI:74269"/>
        <dbReference type="ChEBI" id="CHEBI:74480"/>
        <dbReference type="EC" id="2.1.1.33"/>
    </reaction>
</comment>
<comment type="function">
    <text evidence="2">Catalyzes the formation of N(7)-methylguanine at position 46 (m7G46) in tRNA.</text>
</comment>
<dbReference type="Pfam" id="PF02390">
    <property type="entry name" value="Methyltransf_4"/>
    <property type="match status" value="1"/>
</dbReference>
<dbReference type="Gene3D" id="3.40.50.150">
    <property type="entry name" value="Vaccinia Virus protein VP39"/>
    <property type="match status" value="1"/>
</dbReference>
<sequence>MAGSEGNSRSIESNQSGLHERLDEVVRRHLEQPFQKPIAERSQALFETLSGKVQAHGGPVILDSCCGVGESTRRLALQHPNALVIGMDKSADRIEREFLIELEQADNYLLARADLNDLWRLIAESDWPVTHHYLLYPNPWPKSKHLQRRWHGAAVFPYLLQIGGQLELRSNWKLYLEEFAQALGVAGQNKPEVGELSVSTPLTPFERKYQASGQALWQLVTHLS</sequence>
<evidence type="ECO:0000256" key="4">
    <source>
        <dbReference type="ARBA" id="ARBA00022603"/>
    </source>
</evidence>
<dbReference type="SUPFAM" id="SSF53335">
    <property type="entry name" value="S-adenosyl-L-methionine-dependent methyltransferases"/>
    <property type="match status" value="1"/>
</dbReference>
<dbReference type="InterPro" id="IPR003358">
    <property type="entry name" value="tRNA_(Gua-N-7)_MeTrfase_Trmb"/>
</dbReference>
<evidence type="ECO:0000256" key="1">
    <source>
        <dbReference type="ARBA" id="ARBA00000142"/>
    </source>
</evidence>
<dbReference type="InterPro" id="IPR029063">
    <property type="entry name" value="SAM-dependent_MTases_sf"/>
</dbReference>